<dbReference type="PANTHER" id="PTHR30258:SF1">
    <property type="entry name" value="PROTEIN TRANSPORT PROTEIN HOFB HOMOLOG"/>
    <property type="match status" value="1"/>
</dbReference>
<evidence type="ECO:0000313" key="6">
    <source>
        <dbReference type="Proteomes" id="UP000184440"/>
    </source>
</evidence>
<sequence length="573" mass="62084">MGVHGTRTAGAKDTMYQTFRPLIDALKGRGADPAALDRAAEEAERSGRSLRGILINDHVVTESELTAASADVYGMNSVDLVNYPIDPVALAKIPIGLVVRHRVLGLSIDGDEIMVGITDPSDIVALDDVRAATGMVVRPVMVARTELRKIISKLQREENDLGEVADSLRAEAPTPASVSSLTSSDQDAPIVRYVNSMIGQAIQNRASDLHLEPTEHDMRVRFRIDGVLHEIDNVPQNVQAALVSRLKIMSGVDITEKRVPQNGRITVEINNRAVDLRTATLPTVWGEKVVLRVLDTGGGMELELGTLGFSEANMDRFATAFRKPHGMVLVTGPTGSGKSTTLYATLAEISTPTVNIITVEDPVEYRLPGVNQIQVNLKAGLTFAAVLPAILRSDPDVILIGEIRDRVTAQLAVEAALTGHLVLSTLHTNDAPSAVTRLTEMGIEPFLVGSSVDCVVAQRLARRLCDWCKETYEPTEAELAAANWPIDELGQPRMLWKPIGCRNCAGTGFRSRIAVHEVMPVSEEIERLTVNHASAREIHRVAQAEGMRDLRIDGFSKACAGQTSLPEVLRVTV</sequence>
<dbReference type="Gene3D" id="3.30.300.160">
    <property type="entry name" value="Type II secretion system, protein E, N-terminal domain"/>
    <property type="match status" value="1"/>
</dbReference>
<proteinExistence type="inferred from homology"/>
<dbReference type="EMBL" id="FRCS01000003">
    <property type="protein sequence ID" value="SHN20875.1"/>
    <property type="molecule type" value="Genomic_DNA"/>
</dbReference>
<dbReference type="InterPro" id="IPR027417">
    <property type="entry name" value="P-loop_NTPase"/>
</dbReference>
<comment type="similarity">
    <text evidence="1">Belongs to the GSP E family.</text>
</comment>
<dbReference type="CDD" id="cd01129">
    <property type="entry name" value="PulE-GspE-like"/>
    <property type="match status" value="1"/>
</dbReference>
<dbReference type="PROSITE" id="PS00662">
    <property type="entry name" value="T2SP_E"/>
    <property type="match status" value="1"/>
</dbReference>
<dbReference type="GO" id="GO:0005524">
    <property type="term" value="F:ATP binding"/>
    <property type="evidence" value="ECO:0007669"/>
    <property type="project" value="UniProtKB-KW"/>
</dbReference>
<dbReference type="InterPro" id="IPR007831">
    <property type="entry name" value="T2SS_GspE_N"/>
</dbReference>
<dbReference type="InterPro" id="IPR003593">
    <property type="entry name" value="AAA+_ATPase"/>
</dbReference>
<organism evidence="5 6">
    <name type="scientific">Cryptosporangium aurantiacum</name>
    <dbReference type="NCBI Taxonomy" id="134849"/>
    <lineage>
        <taxon>Bacteria</taxon>
        <taxon>Bacillati</taxon>
        <taxon>Actinomycetota</taxon>
        <taxon>Actinomycetes</taxon>
        <taxon>Cryptosporangiales</taxon>
        <taxon>Cryptosporangiaceae</taxon>
        <taxon>Cryptosporangium</taxon>
    </lineage>
</organism>
<reference evidence="5 6" key="1">
    <citation type="submission" date="2016-11" db="EMBL/GenBank/DDBJ databases">
        <authorList>
            <person name="Jaros S."/>
            <person name="Januszkiewicz K."/>
            <person name="Wedrychowicz H."/>
        </authorList>
    </citation>
    <scope>NUCLEOTIDE SEQUENCE [LARGE SCALE GENOMIC DNA]</scope>
    <source>
        <strain evidence="5 6">DSM 46144</strain>
    </source>
</reference>
<dbReference type="Pfam" id="PF05157">
    <property type="entry name" value="MshEN"/>
    <property type="match status" value="1"/>
</dbReference>
<dbReference type="SMART" id="SM00382">
    <property type="entry name" value="AAA"/>
    <property type="match status" value="1"/>
</dbReference>
<accession>A0A1M7PTR0</accession>
<dbReference type="Pfam" id="PF00437">
    <property type="entry name" value="T2SSE"/>
    <property type="match status" value="1"/>
</dbReference>
<keyword evidence="3" id="KW-0067">ATP-binding</keyword>
<dbReference type="Proteomes" id="UP000184440">
    <property type="component" value="Unassembled WGS sequence"/>
</dbReference>
<evidence type="ECO:0000256" key="1">
    <source>
        <dbReference type="ARBA" id="ARBA00006611"/>
    </source>
</evidence>
<dbReference type="InterPro" id="IPR001482">
    <property type="entry name" value="T2SS/T4SS_dom"/>
</dbReference>
<dbReference type="FunFam" id="3.30.450.90:FF:000001">
    <property type="entry name" value="Type II secretion system ATPase GspE"/>
    <property type="match status" value="1"/>
</dbReference>
<dbReference type="Gene3D" id="3.40.50.300">
    <property type="entry name" value="P-loop containing nucleotide triphosphate hydrolases"/>
    <property type="match status" value="1"/>
</dbReference>
<dbReference type="SUPFAM" id="SSF160246">
    <property type="entry name" value="EspE N-terminal domain-like"/>
    <property type="match status" value="1"/>
</dbReference>
<dbReference type="Gene3D" id="3.30.450.90">
    <property type="match status" value="1"/>
</dbReference>
<dbReference type="GO" id="GO:0005886">
    <property type="term" value="C:plasma membrane"/>
    <property type="evidence" value="ECO:0007669"/>
    <property type="project" value="TreeGrafter"/>
</dbReference>
<dbReference type="AlphaFoldDB" id="A0A1M7PTR0"/>
<dbReference type="InterPro" id="IPR037257">
    <property type="entry name" value="T2SS_E_N_sf"/>
</dbReference>
<protein>
    <submittedName>
        <fullName evidence="5">Type IV pilus assembly protein PilB</fullName>
    </submittedName>
</protein>
<keyword evidence="2" id="KW-0547">Nucleotide-binding</keyword>
<evidence type="ECO:0000256" key="3">
    <source>
        <dbReference type="ARBA" id="ARBA00022840"/>
    </source>
</evidence>
<evidence type="ECO:0000256" key="2">
    <source>
        <dbReference type="ARBA" id="ARBA00022741"/>
    </source>
</evidence>
<dbReference type="STRING" id="134849.SAMN05443668_103678"/>
<dbReference type="GO" id="GO:0016887">
    <property type="term" value="F:ATP hydrolysis activity"/>
    <property type="evidence" value="ECO:0007669"/>
    <property type="project" value="TreeGrafter"/>
</dbReference>
<name>A0A1M7PTR0_9ACTN</name>
<keyword evidence="6" id="KW-1185">Reference proteome</keyword>
<gene>
    <name evidence="5" type="ORF">SAMN05443668_103678</name>
</gene>
<feature type="domain" description="Bacterial type II secretion system protein E" evidence="4">
    <location>
        <begin position="391"/>
        <end position="405"/>
    </location>
</feature>
<evidence type="ECO:0000313" key="5">
    <source>
        <dbReference type="EMBL" id="SHN20875.1"/>
    </source>
</evidence>
<dbReference type="PANTHER" id="PTHR30258">
    <property type="entry name" value="TYPE II SECRETION SYSTEM PROTEIN GSPE-RELATED"/>
    <property type="match status" value="1"/>
</dbReference>
<dbReference type="FunFam" id="3.40.50.300:FF:000398">
    <property type="entry name" value="Type IV pilus assembly ATPase PilB"/>
    <property type="match status" value="1"/>
</dbReference>
<evidence type="ECO:0000259" key="4">
    <source>
        <dbReference type="PROSITE" id="PS00662"/>
    </source>
</evidence>
<dbReference type="SUPFAM" id="SSF52540">
    <property type="entry name" value="P-loop containing nucleoside triphosphate hydrolases"/>
    <property type="match status" value="1"/>
</dbReference>